<gene>
    <name evidence="1" type="ORF">yberc0001_5730</name>
</gene>
<reference evidence="1" key="1">
    <citation type="submission" date="2008-12" db="EMBL/GenBank/DDBJ databases">
        <title>Annotation of the Yersinia bercovieri ATCC 43970 genome.</title>
        <authorList>
            <person name="Read T.D."/>
            <person name="Akmal A."/>
            <person name="Bishop-Lilly K."/>
            <person name="Chen P.E."/>
            <person name="Cook C."/>
            <person name="Kiley M.P."/>
            <person name="Lentz S."/>
            <person name="Mateczun A."/>
            <person name="Nagarajan N."/>
            <person name="Nolan N."/>
            <person name="Osborne B.I."/>
            <person name="Pop M."/>
            <person name="Sozhamannan S."/>
            <person name="Stewart A.C."/>
            <person name="Sulakvelidze A."/>
            <person name="Thomason B."/>
            <person name="Willner K."/>
            <person name="Zwick M.E."/>
        </authorList>
    </citation>
    <scope>NUCLEOTIDE SEQUENCE [LARGE SCALE GENOMIC DNA]</scope>
    <source>
        <strain evidence="1">ATCC 43970</strain>
    </source>
</reference>
<evidence type="ECO:0000313" key="2">
    <source>
        <dbReference type="Proteomes" id="UP000010319"/>
    </source>
</evidence>
<organism evidence="1 2">
    <name type="scientific">Yersinia bercovieri ATCC 43970</name>
    <dbReference type="NCBI Taxonomy" id="349968"/>
    <lineage>
        <taxon>Bacteria</taxon>
        <taxon>Pseudomonadati</taxon>
        <taxon>Pseudomonadota</taxon>
        <taxon>Gammaproteobacteria</taxon>
        <taxon>Enterobacterales</taxon>
        <taxon>Yersiniaceae</taxon>
        <taxon>Yersinia</taxon>
    </lineage>
</organism>
<dbReference type="EMBL" id="AALC02000057">
    <property type="protein sequence ID" value="EEQ05420.1"/>
    <property type="molecule type" value="Genomic_DNA"/>
</dbReference>
<comment type="caution">
    <text evidence="1">The sequence shown here is derived from an EMBL/GenBank/DDBJ whole genome shotgun (WGS) entry which is preliminary data.</text>
</comment>
<accession>A0ABM9XVJ0</accession>
<proteinExistence type="predicted"/>
<protein>
    <submittedName>
        <fullName evidence="1">Uncharacterized protein</fullName>
    </submittedName>
</protein>
<name>A0ABM9XVJ0_YERBE</name>
<dbReference type="Proteomes" id="UP000010319">
    <property type="component" value="Unassembled WGS sequence"/>
</dbReference>
<evidence type="ECO:0000313" key="1">
    <source>
        <dbReference type="EMBL" id="EEQ05420.1"/>
    </source>
</evidence>
<sequence>MKQYHYNIISKLYLSTNSLTSDANNLTDRLTIAQLFICIALHLLVNNYHSTANGKVP</sequence>
<keyword evidence="2" id="KW-1185">Reference proteome</keyword>